<protein>
    <recommendedName>
        <fullName evidence="3">Nuclease SbcCD subunit C</fullName>
    </recommendedName>
</protein>
<dbReference type="EMBL" id="CP032152">
    <property type="protein sequence ID" value="QLL29474.1"/>
    <property type="molecule type" value="Genomic_DNA"/>
</dbReference>
<dbReference type="PANTHER" id="PTHR32114:SF2">
    <property type="entry name" value="ABC TRANSPORTER ABCH.3"/>
    <property type="match status" value="1"/>
</dbReference>
<accession>A0A7D6J347</accession>
<gene>
    <name evidence="7" type="ORF">D3A95_11265</name>
</gene>
<dbReference type="InterPro" id="IPR038729">
    <property type="entry name" value="Rad50/SbcC_AAA"/>
</dbReference>
<dbReference type="Pfam" id="PF02463">
    <property type="entry name" value="SMC_N"/>
    <property type="match status" value="1"/>
</dbReference>
<feature type="domain" description="Rad50/SbcC-type AAA" evidence="6">
    <location>
        <begin position="5"/>
        <end position="254"/>
    </location>
</feature>
<comment type="subunit">
    <text evidence="2">Heterodimer of SbcC and SbcD.</text>
</comment>
<evidence type="ECO:0000256" key="3">
    <source>
        <dbReference type="ARBA" id="ARBA00013368"/>
    </source>
</evidence>
<dbReference type="GO" id="GO:0006302">
    <property type="term" value="P:double-strand break repair"/>
    <property type="evidence" value="ECO:0007669"/>
    <property type="project" value="InterPro"/>
</dbReference>
<reference evidence="8" key="1">
    <citation type="submission" date="2018-09" db="EMBL/GenBank/DDBJ databases">
        <title>Complete genome sequence of thermophilic cyanobacteria strain Thermosynechococcus elongatus PKUAC-SCTE542.</title>
        <authorList>
            <person name="Liang Y."/>
            <person name="Tang J."/>
            <person name="Daroch M."/>
        </authorList>
    </citation>
    <scope>NUCLEOTIDE SEQUENCE [LARGE SCALE GENOMIC DNA]</scope>
    <source>
        <strain evidence="8">E542</strain>
    </source>
</reference>
<keyword evidence="4" id="KW-0175">Coiled coil</keyword>
<dbReference type="KEGG" id="tsq:D3A95_11265"/>
<keyword evidence="8" id="KW-1185">Reference proteome</keyword>
<feature type="coiled-coil region" evidence="4">
    <location>
        <begin position="538"/>
        <end position="589"/>
    </location>
</feature>
<dbReference type="InterPro" id="IPR003395">
    <property type="entry name" value="RecF/RecN/SMC_N"/>
</dbReference>
<evidence type="ECO:0000259" key="6">
    <source>
        <dbReference type="Pfam" id="PF13476"/>
    </source>
</evidence>
<evidence type="ECO:0000256" key="2">
    <source>
        <dbReference type="ARBA" id="ARBA00011322"/>
    </source>
</evidence>
<dbReference type="AlphaFoldDB" id="A0A7D6J347"/>
<proteinExistence type="inferred from homology"/>
<organism evidence="7 8">
    <name type="scientific">Thermosynechococcus sichuanensis E542</name>
    <dbReference type="NCBI Taxonomy" id="2016101"/>
    <lineage>
        <taxon>Bacteria</taxon>
        <taxon>Bacillati</taxon>
        <taxon>Cyanobacteriota</taxon>
        <taxon>Cyanophyceae</taxon>
        <taxon>Acaryochloridales</taxon>
        <taxon>Thermosynechococcaceae</taxon>
        <taxon>Thermosynechococcus</taxon>
        <taxon>Thermosynechococcus sichuanensis</taxon>
    </lineage>
</organism>
<evidence type="ECO:0000259" key="5">
    <source>
        <dbReference type="Pfam" id="PF02463"/>
    </source>
</evidence>
<evidence type="ECO:0000256" key="4">
    <source>
        <dbReference type="SAM" id="Coils"/>
    </source>
</evidence>
<dbReference type="GO" id="GO:0016887">
    <property type="term" value="F:ATP hydrolysis activity"/>
    <property type="evidence" value="ECO:0007669"/>
    <property type="project" value="InterPro"/>
</dbReference>
<dbReference type="Pfam" id="PF13476">
    <property type="entry name" value="AAA_23"/>
    <property type="match status" value="1"/>
</dbReference>
<dbReference type="RefSeq" id="WP_181495073.1">
    <property type="nucleotide sequence ID" value="NZ_CP032152.1"/>
</dbReference>
<dbReference type="PANTHER" id="PTHR32114">
    <property type="entry name" value="ABC TRANSPORTER ABCH.3"/>
    <property type="match status" value="1"/>
</dbReference>
<dbReference type="InterPro" id="IPR027417">
    <property type="entry name" value="P-loop_NTPase"/>
</dbReference>
<feature type="coiled-coil region" evidence="4">
    <location>
        <begin position="634"/>
        <end position="770"/>
    </location>
</feature>
<evidence type="ECO:0000313" key="8">
    <source>
        <dbReference type="Proteomes" id="UP000261812"/>
    </source>
</evidence>
<dbReference type="Gene3D" id="3.40.50.300">
    <property type="entry name" value="P-loop containing nucleotide triphosphate hydrolases"/>
    <property type="match status" value="2"/>
</dbReference>
<feature type="coiled-coil region" evidence="4">
    <location>
        <begin position="179"/>
        <end position="439"/>
    </location>
</feature>
<sequence>MEIQRLTLKNFKTHQDRTFEFLPGVNVICGENGAGKTSIFEAIAWVLFDATSGYGSGFNKAIIRKGANRAEATVQFISAVDGRSYVVRRNTQTGYTIFDPQVGDLGLSLREEVQLWLQEHLGIRNAFPLRDLFEQIIGIPQGMITADFLKAPAQRRQVFEPILQVSDYRQAFENALALVNFSQEQIVSLERQLAVQKQELAMRSQYEQQATALATELARDRQQCEELQQQCQALAAEKQQYEAAVETLNRLAQTCQRLEAQLRQQEKLCRDRQQQLSAARESQAQCQQLQADYDRYRQQEDRYRKLEQQLRGRAALEQNIRKLEQQQQRLATRLASIESQRQAIATIASQLAALEPQIAAADTLDAEIAPLEARYQQAQQADQELRHLKQQAATLQARLEEIAQQVQALEQQRPLAATLSAKQAERERLQAQLSHATAAHAFAATLDPILNTAQSQATATDPRVTAAMTSLTAAQQFSLVATAIQEGLEALQQLQQNYHWLLDQLTALRQTLSDPAAIPALSRTLEQLEADIALAAAAERSLLQAHALEEERNRLEVELRQLGDRQQALEPLSQELTTLERRLQKLRQERADLGQPHAQRQLLLKQQAAAPQLEADYGRLCSEQASLEARLTPLYEQRQHYATLEEQRQQLSDELARLRPSYDTYLQHQQQAAQVESYEAALRTATQDAQKLQADLAKAQAEYKAQEQGVDLAALKAVRDRYESLHREYQRLLGAIPEKEKQYQNCLATLQRLDEVAAEKQKTLQRLVAAQKHHYLIETARDIFKRSGPRVSEAYLHTVSAEADRLLRELLNRPDVALRWTSDYEIQVNEGGYWRPFKSLSGGEQMCAALAVRLALLRVLVNTDIAFFDEPTTNLDQMRRQQLAESLSNLRSFHQLFVISHDETFEALTEHTIHLERSLP</sequence>
<dbReference type="Proteomes" id="UP000261812">
    <property type="component" value="Chromosome"/>
</dbReference>
<feature type="domain" description="RecF/RecN/SMC N-terminal" evidence="5">
    <location>
        <begin position="328"/>
        <end position="909"/>
    </location>
</feature>
<name>A0A7D6J347_9CYAN</name>
<comment type="similarity">
    <text evidence="1">Belongs to the SMC family. SbcC subfamily.</text>
</comment>
<dbReference type="SUPFAM" id="SSF52540">
    <property type="entry name" value="P-loop containing nucleoside triphosphate hydrolases"/>
    <property type="match status" value="1"/>
</dbReference>
<evidence type="ECO:0000256" key="1">
    <source>
        <dbReference type="ARBA" id="ARBA00006930"/>
    </source>
</evidence>
<evidence type="ECO:0000313" key="7">
    <source>
        <dbReference type="EMBL" id="QLL29474.1"/>
    </source>
</evidence>